<comment type="caution">
    <text evidence="2">The sequence shown here is derived from an EMBL/GenBank/DDBJ whole genome shotgun (WGS) entry which is preliminary data.</text>
</comment>
<evidence type="ECO:0000313" key="2">
    <source>
        <dbReference type="EMBL" id="MEF3117560.1"/>
    </source>
</evidence>
<evidence type="ECO:0000256" key="1">
    <source>
        <dbReference type="SAM" id="MobiDB-lite"/>
    </source>
</evidence>
<dbReference type="RefSeq" id="WP_331788934.1">
    <property type="nucleotide sequence ID" value="NZ_JAVFKM010000020.1"/>
</dbReference>
<name>A0ABU7X3K2_9ACTN</name>
<dbReference type="EMBL" id="JAVFKM010000020">
    <property type="protein sequence ID" value="MEF3117560.1"/>
    <property type="molecule type" value="Genomic_DNA"/>
</dbReference>
<feature type="region of interest" description="Disordered" evidence="1">
    <location>
        <begin position="188"/>
        <end position="215"/>
    </location>
</feature>
<evidence type="ECO:0000313" key="3">
    <source>
        <dbReference type="Proteomes" id="UP001348265"/>
    </source>
</evidence>
<keyword evidence="3" id="KW-1185">Reference proteome</keyword>
<organism evidence="2 3">
    <name type="scientific">Streptomyces chrestomyceticus</name>
    <dbReference type="NCBI Taxonomy" id="68185"/>
    <lineage>
        <taxon>Bacteria</taxon>
        <taxon>Bacillati</taxon>
        <taxon>Actinomycetota</taxon>
        <taxon>Actinomycetes</taxon>
        <taxon>Kitasatosporales</taxon>
        <taxon>Streptomycetaceae</taxon>
        <taxon>Streptomyces</taxon>
    </lineage>
</organism>
<sequence length="215" mass="24162">MMITMDAPDQPLTSYAPPARRRGYINAMQQIAADRAPAHRARVYFSVPPGLADRPNWQRRLDSIRHSLPDVELLDYRTAFDSDTDYHEQWEALADTLDGLVLTGLHRDKRRPREQTLGPIARQELITMVSAGRPVLLHSMEHGLVPVLDCRPKRVGQEPHQRLRLTIPRDWSPGEPTLQAALATLGQAGSAPVERVPRQGTPKPAHLAHPFTPPR</sequence>
<protein>
    <submittedName>
        <fullName evidence="2">Uncharacterized protein</fullName>
    </submittedName>
</protein>
<accession>A0ABU7X3K2</accession>
<dbReference type="Proteomes" id="UP001348265">
    <property type="component" value="Unassembled WGS sequence"/>
</dbReference>
<reference evidence="2 3" key="1">
    <citation type="submission" date="2023-08" db="EMBL/GenBank/DDBJ databases">
        <authorList>
            <person name="Sharma P."/>
            <person name="Verma V."/>
            <person name="Mohan M.K."/>
            <person name="Dubey A.K."/>
        </authorList>
    </citation>
    <scope>NUCLEOTIDE SEQUENCE [LARGE SCALE GENOMIC DNA]</scope>
    <source>
        <strain evidence="2 3">ADP4</strain>
    </source>
</reference>
<gene>
    <name evidence="2" type="ORF">RB636_30755</name>
</gene>
<proteinExistence type="predicted"/>